<dbReference type="InterPro" id="IPR032872">
    <property type="entry name" value="WAK_assoc_C"/>
</dbReference>
<evidence type="ECO:0000313" key="19">
    <source>
        <dbReference type="EMBL" id="KAK2647930.1"/>
    </source>
</evidence>
<protein>
    <recommendedName>
        <fullName evidence="2">non-specific serine/threonine protein kinase</fullName>
        <ecNumber evidence="2">2.7.11.1</ecNumber>
    </recommendedName>
</protein>
<keyword evidence="7 15" id="KW-0547">Nucleotide-binding</keyword>
<comment type="catalytic activity">
    <reaction evidence="13">
        <text>L-threonyl-[protein] + ATP = O-phospho-L-threonyl-[protein] + ADP + H(+)</text>
        <dbReference type="Rhea" id="RHEA:46608"/>
        <dbReference type="Rhea" id="RHEA-COMP:11060"/>
        <dbReference type="Rhea" id="RHEA-COMP:11605"/>
        <dbReference type="ChEBI" id="CHEBI:15378"/>
        <dbReference type="ChEBI" id="CHEBI:30013"/>
        <dbReference type="ChEBI" id="CHEBI:30616"/>
        <dbReference type="ChEBI" id="CHEBI:61977"/>
        <dbReference type="ChEBI" id="CHEBI:456216"/>
        <dbReference type="EC" id="2.7.11.1"/>
    </reaction>
</comment>
<keyword evidence="12" id="KW-0325">Glycoprotein</keyword>
<accession>A0AAD9U4S8</accession>
<dbReference type="SUPFAM" id="SSF56112">
    <property type="entry name" value="Protein kinase-like (PK-like)"/>
    <property type="match status" value="1"/>
</dbReference>
<dbReference type="InterPro" id="IPR011009">
    <property type="entry name" value="Kinase-like_dom_sf"/>
</dbReference>
<gene>
    <name evidence="19" type="ORF">Ddye_015419</name>
</gene>
<evidence type="ECO:0000259" key="18">
    <source>
        <dbReference type="PROSITE" id="PS50011"/>
    </source>
</evidence>
<comment type="caution">
    <text evidence="19">The sequence shown here is derived from an EMBL/GenBank/DDBJ whole genome shotgun (WGS) entry which is preliminary data.</text>
</comment>
<dbReference type="EMBL" id="JANJYI010000005">
    <property type="protein sequence ID" value="KAK2647930.1"/>
    <property type="molecule type" value="Genomic_DNA"/>
</dbReference>
<dbReference type="InterPro" id="IPR025287">
    <property type="entry name" value="WAK_GUB"/>
</dbReference>
<keyword evidence="3" id="KW-0723">Serine/threonine-protein kinase</keyword>
<dbReference type="Pfam" id="PF14380">
    <property type="entry name" value="WAK_assoc"/>
    <property type="match status" value="1"/>
</dbReference>
<comment type="catalytic activity">
    <reaction evidence="14">
        <text>L-seryl-[protein] + ATP = O-phospho-L-seryl-[protein] + ADP + H(+)</text>
        <dbReference type="Rhea" id="RHEA:17989"/>
        <dbReference type="Rhea" id="RHEA-COMP:9863"/>
        <dbReference type="Rhea" id="RHEA-COMP:11604"/>
        <dbReference type="ChEBI" id="CHEBI:15378"/>
        <dbReference type="ChEBI" id="CHEBI:29999"/>
        <dbReference type="ChEBI" id="CHEBI:30616"/>
        <dbReference type="ChEBI" id="CHEBI:83421"/>
        <dbReference type="ChEBI" id="CHEBI:456216"/>
        <dbReference type="EC" id="2.7.11.1"/>
    </reaction>
</comment>
<keyword evidence="6 17" id="KW-0732">Signal</keyword>
<evidence type="ECO:0000256" key="8">
    <source>
        <dbReference type="ARBA" id="ARBA00022777"/>
    </source>
</evidence>
<dbReference type="SMART" id="SM00220">
    <property type="entry name" value="S_TKc"/>
    <property type="match status" value="1"/>
</dbReference>
<feature type="transmembrane region" description="Helical" evidence="16">
    <location>
        <begin position="252"/>
        <end position="273"/>
    </location>
</feature>
<dbReference type="InterPro" id="IPR008271">
    <property type="entry name" value="Ser/Thr_kinase_AS"/>
</dbReference>
<dbReference type="GO" id="GO:0004674">
    <property type="term" value="F:protein serine/threonine kinase activity"/>
    <property type="evidence" value="ECO:0007669"/>
    <property type="project" value="UniProtKB-KW"/>
</dbReference>
<dbReference type="InterPro" id="IPR045874">
    <property type="entry name" value="LRK10/LRL21-25-like"/>
</dbReference>
<keyword evidence="11 16" id="KW-0472">Membrane</keyword>
<evidence type="ECO:0000256" key="6">
    <source>
        <dbReference type="ARBA" id="ARBA00022729"/>
    </source>
</evidence>
<keyword evidence="4" id="KW-0808">Transferase</keyword>
<evidence type="ECO:0000256" key="1">
    <source>
        <dbReference type="ARBA" id="ARBA00004479"/>
    </source>
</evidence>
<evidence type="ECO:0000256" key="15">
    <source>
        <dbReference type="PROSITE-ProRule" id="PRU10141"/>
    </source>
</evidence>
<evidence type="ECO:0000256" key="17">
    <source>
        <dbReference type="SAM" id="SignalP"/>
    </source>
</evidence>
<feature type="binding site" evidence="15">
    <location>
        <position position="351"/>
    </location>
    <ligand>
        <name>ATP</name>
        <dbReference type="ChEBI" id="CHEBI:30616"/>
    </ligand>
</feature>
<name>A0AAD9U4S8_9ROSI</name>
<keyword evidence="10 16" id="KW-1133">Transmembrane helix</keyword>
<dbReference type="GO" id="GO:0030247">
    <property type="term" value="F:polysaccharide binding"/>
    <property type="evidence" value="ECO:0007669"/>
    <property type="project" value="InterPro"/>
</dbReference>
<feature type="chain" id="PRO_5041938582" description="non-specific serine/threonine protein kinase" evidence="17">
    <location>
        <begin position="31"/>
        <end position="628"/>
    </location>
</feature>
<evidence type="ECO:0000256" key="9">
    <source>
        <dbReference type="ARBA" id="ARBA00022840"/>
    </source>
</evidence>
<evidence type="ECO:0000256" key="16">
    <source>
        <dbReference type="SAM" id="Phobius"/>
    </source>
</evidence>
<dbReference type="CDD" id="cd14066">
    <property type="entry name" value="STKc_IRAK"/>
    <property type="match status" value="1"/>
</dbReference>
<reference evidence="19" key="1">
    <citation type="journal article" date="2023" name="Plant J.">
        <title>Genome sequences and population genomics provide insights into the demographic history, inbreeding, and mutation load of two 'living fossil' tree species of Dipteronia.</title>
        <authorList>
            <person name="Feng Y."/>
            <person name="Comes H.P."/>
            <person name="Chen J."/>
            <person name="Zhu S."/>
            <person name="Lu R."/>
            <person name="Zhang X."/>
            <person name="Li P."/>
            <person name="Qiu J."/>
            <person name="Olsen K.M."/>
            <person name="Qiu Y."/>
        </authorList>
    </citation>
    <scope>NUCLEOTIDE SEQUENCE</scope>
    <source>
        <strain evidence="19">KIB01</strain>
    </source>
</reference>
<dbReference type="PROSITE" id="PS00107">
    <property type="entry name" value="PROTEIN_KINASE_ATP"/>
    <property type="match status" value="1"/>
</dbReference>
<dbReference type="PROSITE" id="PS50011">
    <property type="entry name" value="PROTEIN_KINASE_DOM"/>
    <property type="match status" value="1"/>
</dbReference>
<dbReference type="AlphaFoldDB" id="A0AAD9U4S8"/>
<dbReference type="EC" id="2.7.11.1" evidence="2"/>
<dbReference type="GO" id="GO:0005524">
    <property type="term" value="F:ATP binding"/>
    <property type="evidence" value="ECO:0007669"/>
    <property type="project" value="UniProtKB-UniRule"/>
</dbReference>
<dbReference type="Gene3D" id="1.10.510.10">
    <property type="entry name" value="Transferase(Phosphotransferase) domain 1"/>
    <property type="match status" value="1"/>
</dbReference>
<evidence type="ECO:0000256" key="14">
    <source>
        <dbReference type="ARBA" id="ARBA00048679"/>
    </source>
</evidence>
<evidence type="ECO:0000256" key="13">
    <source>
        <dbReference type="ARBA" id="ARBA00047899"/>
    </source>
</evidence>
<dbReference type="Proteomes" id="UP001280121">
    <property type="component" value="Unassembled WGS sequence"/>
</dbReference>
<keyword evidence="9 15" id="KW-0067">ATP-binding</keyword>
<dbReference type="PROSITE" id="PS00108">
    <property type="entry name" value="PROTEIN_KINASE_ST"/>
    <property type="match status" value="1"/>
</dbReference>
<sequence>MKTSLSPSLILHSNIITFLFFIIAVPVSYCEDDAQYKACSHPYACGSSIHDAWYPFWGNGRPLYCGRQGFELKCHENKYPIIQSATQKFQVLNINQSGQTMTMARVDLSDDYCTGILQETTFSRSLFQYGPNVEFINFFYDCSGEIRNEPNTYNCSVGIQLQNLTSYACMKSVQVPVRSSTALENYLQNRSSDNYLQEALNQGFDVVYQVNNSSSSCSQCLSSLGICGSDNSTSEEFLCFCIDKPYALSCDISGVAIAIGAGTTIICIIFWMFRSKISSIAISRDYCFRNFTNNDQELETFIRNYGPLAIIRYNFTHVKKMTDSFKDKLGQGGYATVYKGKLEDDQLVAVKLLNTSKGNGKDFINEVASICKTSHVNVVKLLGFCLECNKRALIYELMPNGSLEKFIYNEDSLNANHHLGFEKLYKIALGIAKGLEYLHRGCNTRILHMDIKPDNILLDEEFFPKISDFGLAKLCPRKESIVSISEARGTIGYTAPEVFSRNFGEVSHKADVYSYGMMVLEMVGGRKNFHRKMDNTSEIYFPEWIYKHVERGEEIKLRDGMSRDENEITKKMIFVGLWCIQTLPLDRPSMNKVIDMLHGSIEALPIPPNPFLFSPSRPSIASSTVSMS</sequence>
<evidence type="ECO:0000256" key="12">
    <source>
        <dbReference type="ARBA" id="ARBA00023180"/>
    </source>
</evidence>
<evidence type="ECO:0000256" key="3">
    <source>
        <dbReference type="ARBA" id="ARBA00022527"/>
    </source>
</evidence>
<keyword evidence="20" id="KW-1185">Reference proteome</keyword>
<organism evidence="19 20">
    <name type="scientific">Dipteronia dyeriana</name>
    <dbReference type="NCBI Taxonomy" id="168575"/>
    <lineage>
        <taxon>Eukaryota</taxon>
        <taxon>Viridiplantae</taxon>
        <taxon>Streptophyta</taxon>
        <taxon>Embryophyta</taxon>
        <taxon>Tracheophyta</taxon>
        <taxon>Spermatophyta</taxon>
        <taxon>Magnoliopsida</taxon>
        <taxon>eudicotyledons</taxon>
        <taxon>Gunneridae</taxon>
        <taxon>Pentapetalae</taxon>
        <taxon>rosids</taxon>
        <taxon>malvids</taxon>
        <taxon>Sapindales</taxon>
        <taxon>Sapindaceae</taxon>
        <taxon>Hippocastanoideae</taxon>
        <taxon>Acereae</taxon>
        <taxon>Dipteronia</taxon>
    </lineage>
</organism>
<evidence type="ECO:0000256" key="5">
    <source>
        <dbReference type="ARBA" id="ARBA00022692"/>
    </source>
</evidence>
<evidence type="ECO:0000256" key="10">
    <source>
        <dbReference type="ARBA" id="ARBA00022989"/>
    </source>
</evidence>
<evidence type="ECO:0000256" key="7">
    <source>
        <dbReference type="ARBA" id="ARBA00022741"/>
    </source>
</evidence>
<dbReference type="InterPro" id="IPR000719">
    <property type="entry name" value="Prot_kinase_dom"/>
</dbReference>
<dbReference type="Pfam" id="PF00069">
    <property type="entry name" value="Pkinase"/>
    <property type="match status" value="1"/>
</dbReference>
<evidence type="ECO:0000256" key="4">
    <source>
        <dbReference type="ARBA" id="ARBA00022679"/>
    </source>
</evidence>
<evidence type="ECO:0000313" key="20">
    <source>
        <dbReference type="Proteomes" id="UP001280121"/>
    </source>
</evidence>
<evidence type="ECO:0000256" key="2">
    <source>
        <dbReference type="ARBA" id="ARBA00012513"/>
    </source>
</evidence>
<dbReference type="GO" id="GO:0016020">
    <property type="term" value="C:membrane"/>
    <property type="evidence" value="ECO:0007669"/>
    <property type="project" value="UniProtKB-SubCell"/>
</dbReference>
<dbReference type="Pfam" id="PF13947">
    <property type="entry name" value="GUB_WAK_bind"/>
    <property type="match status" value="1"/>
</dbReference>
<dbReference type="PANTHER" id="PTHR27009">
    <property type="entry name" value="RUST RESISTANCE KINASE LR10-RELATED"/>
    <property type="match status" value="1"/>
</dbReference>
<feature type="domain" description="Protein kinase" evidence="18">
    <location>
        <begin position="323"/>
        <end position="612"/>
    </location>
</feature>
<keyword evidence="8" id="KW-0418">Kinase</keyword>
<proteinExistence type="predicted"/>
<keyword evidence="5 16" id="KW-0812">Transmembrane</keyword>
<dbReference type="Gene3D" id="3.30.200.20">
    <property type="entry name" value="Phosphorylase Kinase, domain 1"/>
    <property type="match status" value="1"/>
</dbReference>
<evidence type="ECO:0000256" key="11">
    <source>
        <dbReference type="ARBA" id="ARBA00023136"/>
    </source>
</evidence>
<feature type="signal peptide" evidence="17">
    <location>
        <begin position="1"/>
        <end position="30"/>
    </location>
</feature>
<comment type="subcellular location">
    <subcellularLocation>
        <location evidence="1">Membrane</location>
        <topology evidence="1">Single-pass type I membrane protein</topology>
    </subcellularLocation>
</comment>
<dbReference type="FunFam" id="1.10.510.10:FF:000590">
    <property type="entry name" value="PR5-like receptor kinase"/>
    <property type="match status" value="1"/>
</dbReference>
<dbReference type="InterPro" id="IPR017441">
    <property type="entry name" value="Protein_kinase_ATP_BS"/>
</dbReference>